<name>A0ABX0QIC5_9BACT</name>
<proteinExistence type="predicted"/>
<keyword evidence="3" id="KW-1185">Reference proteome</keyword>
<dbReference type="Proteomes" id="UP000606008">
    <property type="component" value="Unassembled WGS sequence"/>
</dbReference>
<organism evidence="2 3">
    <name type="scientific">Fibrivirga algicola</name>
    <dbReference type="NCBI Taxonomy" id="2950420"/>
    <lineage>
        <taxon>Bacteria</taxon>
        <taxon>Pseudomonadati</taxon>
        <taxon>Bacteroidota</taxon>
        <taxon>Cytophagia</taxon>
        <taxon>Cytophagales</taxon>
        <taxon>Spirosomataceae</taxon>
        <taxon>Fibrivirga</taxon>
    </lineage>
</organism>
<gene>
    <name evidence="2" type="ORF">F7231_10995</name>
</gene>
<dbReference type="InterPro" id="IPR036515">
    <property type="entry name" value="Transposase_17_sf"/>
</dbReference>
<evidence type="ECO:0000259" key="1">
    <source>
        <dbReference type="Pfam" id="PF01797"/>
    </source>
</evidence>
<accession>A0ABX0QIC5</accession>
<sequence>MCRQVRDLTACGSLTHLKATKTPPGESDVVKGCGQHQNSLNFQGIITIQVAQMGLRNRTKLTDHRCFFVTITCHEHHFFLPDEVSFTILYENIRFYNQKYSTRLVAYVFMSNHIHLIVYFEQENRLSDYVRDFKKMTSRTLRD</sequence>
<evidence type="ECO:0000313" key="2">
    <source>
        <dbReference type="EMBL" id="NID10697.1"/>
    </source>
</evidence>
<dbReference type="RefSeq" id="WP_166691920.1">
    <property type="nucleotide sequence ID" value="NZ_WAEL01000003.1"/>
</dbReference>
<dbReference type="Gene3D" id="3.30.70.1290">
    <property type="entry name" value="Transposase IS200-like"/>
    <property type="match status" value="1"/>
</dbReference>
<reference evidence="2" key="1">
    <citation type="submission" date="2024-05" db="EMBL/GenBank/DDBJ databases">
        <authorList>
            <person name="Jung D.-H."/>
        </authorList>
    </citation>
    <scope>NUCLEOTIDE SEQUENCE</scope>
    <source>
        <strain evidence="2">JA-25</strain>
    </source>
</reference>
<dbReference type="Pfam" id="PF01797">
    <property type="entry name" value="Y1_Tnp"/>
    <property type="match status" value="1"/>
</dbReference>
<dbReference type="InterPro" id="IPR002686">
    <property type="entry name" value="Transposase_17"/>
</dbReference>
<feature type="domain" description="Transposase IS200-like" evidence="1">
    <location>
        <begin position="71"/>
        <end position="142"/>
    </location>
</feature>
<evidence type="ECO:0000313" key="3">
    <source>
        <dbReference type="Proteomes" id="UP000606008"/>
    </source>
</evidence>
<comment type="caution">
    <text evidence="2">The sequence shown here is derived from an EMBL/GenBank/DDBJ whole genome shotgun (WGS) entry which is preliminary data.</text>
</comment>
<dbReference type="EMBL" id="WAEL01000003">
    <property type="protein sequence ID" value="NID10697.1"/>
    <property type="molecule type" value="Genomic_DNA"/>
</dbReference>
<protein>
    <recommendedName>
        <fullName evidence="1">Transposase IS200-like domain-containing protein</fullName>
    </recommendedName>
</protein>
<dbReference type="SUPFAM" id="SSF143422">
    <property type="entry name" value="Transposase IS200-like"/>
    <property type="match status" value="1"/>
</dbReference>